<keyword evidence="1" id="KW-0472">Membrane</keyword>
<evidence type="ECO:0000313" key="3">
    <source>
        <dbReference type="EMBL" id="MFC0593880.1"/>
    </source>
</evidence>
<keyword evidence="4" id="KW-1185">Reference proteome</keyword>
<comment type="caution">
    <text evidence="3">The sequence shown here is derived from an EMBL/GenBank/DDBJ whole genome shotgun (WGS) entry which is preliminary data.</text>
</comment>
<feature type="transmembrane region" description="Helical" evidence="1">
    <location>
        <begin position="131"/>
        <end position="152"/>
    </location>
</feature>
<dbReference type="InterPro" id="IPR012429">
    <property type="entry name" value="HGSNAT_cat"/>
</dbReference>
<protein>
    <submittedName>
        <fullName evidence="3">DUF1624 domain-containing protein</fullName>
    </submittedName>
</protein>
<feature type="transmembrane region" description="Helical" evidence="1">
    <location>
        <begin position="227"/>
        <end position="247"/>
    </location>
</feature>
<gene>
    <name evidence="3" type="ORF">ACFFGG_15105</name>
</gene>
<sequence length="250" mass="27107">MPSARQPRVDALRGLALVWMTAYHFAFDLNHFGVIYQNFYDDPLWTLQRTAIVSLFLFTAGLGQVLAVQAGQGWPRFGRRWAQIAGCAALVSLGSWWMFPRSWISFGVLHGMAVMLLLVRAGLQGRALRGAAPWLLGLALILAAPMLGQWAATQAPPALAAALDSRWLNGLGVVTHKPVTEDYVPLLPWLGVMLLGVGAARALPPAWLGGPVGPLGRGLAWLGRHSLAYYMLHQPVLIGALMAWGALRGF</sequence>
<reference evidence="3 4" key="1">
    <citation type="submission" date="2024-09" db="EMBL/GenBank/DDBJ databases">
        <authorList>
            <person name="Sun Q."/>
            <person name="Mori K."/>
        </authorList>
    </citation>
    <scope>NUCLEOTIDE SEQUENCE [LARGE SCALE GENOMIC DNA]</scope>
    <source>
        <strain evidence="3 4">NCAIM B.02336</strain>
    </source>
</reference>
<name>A0ABV6PVJ9_9BURK</name>
<feature type="transmembrane region" description="Helical" evidence="1">
    <location>
        <begin position="103"/>
        <end position="119"/>
    </location>
</feature>
<dbReference type="Pfam" id="PF07786">
    <property type="entry name" value="HGSNAT_cat"/>
    <property type="match status" value="1"/>
</dbReference>
<accession>A0ABV6PVJ9</accession>
<evidence type="ECO:0000313" key="4">
    <source>
        <dbReference type="Proteomes" id="UP001589834"/>
    </source>
</evidence>
<proteinExistence type="predicted"/>
<feature type="transmembrane region" description="Helical" evidence="1">
    <location>
        <begin position="47"/>
        <end position="68"/>
    </location>
</feature>
<feature type="transmembrane region" description="Helical" evidence="1">
    <location>
        <begin position="80"/>
        <end position="97"/>
    </location>
</feature>
<organism evidence="3 4">
    <name type="scientific">Ottowia pentelensis</name>
    <dbReference type="NCBI Taxonomy" id="511108"/>
    <lineage>
        <taxon>Bacteria</taxon>
        <taxon>Pseudomonadati</taxon>
        <taxon>Pseudomonadota</taxon>
        <taxon>Betaproteobacteria</taxon>
        <taxon>Burkholderiales</taxon>
        <taxon>Comamonadaceae</taxon>
        <taxon>Ottowia</taxon>
    </lineage>
</organism>
<evidence type="ECO:0000259" key="2">
    <source>
        <dbReference type="Pfam" id="PF07786"/>
    </source>
</evidence>
<feature type="domain" description="Heparan-alpha-glucosaminide N-acetyltransferase catalytic" evidence="2">
    <location>
        <begin position="5"/>
        <end position="235"/>
    </location>
</feature>
<dbReference type="Proteomes" id="UP001589834">
    <property type="component" value="Unassembled WGS sequence"/>
</dbReference>
<keyword evidence="1" id="KW-1133">Transmembrane helix</keyword>
<dbReference type="RefSeq" id="WP_377484263.1">
    <property type="nucleotide sequence ID" value="NZ_JBHLTN010000032.1"/>
</dbReference>
<feature type="transmembrane region" description="Helical" evidence="1">
    <location>
        <begin position="12"/>
        <end position="27"/>
    </location>
</feature>
<evidence type="ECO:0000256" key="1">
    <source>
        <dbReference type="SAM" id="Phobius"/>
    </source>
</evidence>
<keyword evidence="1" id="KW-0812">Transmembrane</keyword>
<dbReference type="EMBL" id="JBHLTN010000032">
    <property type="protein sequence ID" value="MFC0593880.1"/>
    <property type="molecule type" value="Genomic_DNA"/>
</dbReference>